<evidence type="ECO:0000256" key="6">
    <source>
        <dbReference type="ARBA" id="ARBA00022605"/>
    </source>
</evidence>
<evidence type="ECO:0000256" key="5">
    <source>
        <dbReference type="ARBA" id="ARBA00021221"/>
    </source>
</evidence>
<dbReference type="InterPro" id="IPR036291">
    <property type="entry name" value="NAD(P)-bd_dom_sf"/>
</dbReference>
<evidence type="ECO:0000256" key="14">
    <source>
        <dbReference type="PIRSR" id="PIRSR018250-1"/>
    </source>
</evidence>
<dbReference type="InterPro" id="IPR007886">
    <property type="entry name" value="AlaDH/PNT_N"/>
</dbReference>
<protein>
    <recommendedName>
        <fullName evidence="5 13">Saccharopine dehydrogenase [NAD(+), L-lysine-forming]</fullName>
        <shortName evidence="13">SDH</shortName>
        <ecNumber evidence="4 13">1.5.1.7</ecNumber>
    </recommendedName>
    <alternativeName>
        <fullName evidence="11 13">Lysine--2-oxoglutarate reductase</fullName>
    </alternativeName>
</protein>
<dbReference type="GO" id="GO:0019878">
    <property type="term" value="P:lysine biosynthetic process via aminoadipic acid"/>
    <property type="evidence" value="ECO:0007669"/>
    <property type="project" value="UniProtKB-UniPathway"/>
</dbReference>
<evidence type="ECO:0000313" key="19">
    <source>
        <dbReference type="EMBL" id="TFK91378.1"/>
    </source>
</evidence>
<dbReference type="InterPro" id="IPR027281">
    <property type="entry name" value="Lys1"/>
</dbReference>
<accession>A0A5C3PUA2</accession>
<dbReference type="PANTHER" id="PTHR11133:SF23">
    <property type="entry name" value="SACCHAROPINE DEHYDROGENASE [NAD(+), L-LYSINE-FORMING]"/>
    <property type="match status" value="1"/>
</dbReference>
<keyword evidence="6 13" id="KW-0028">Amino-acid biosynthesis</keyword>
<dbReference type="SUPFAM" id="SSF52283">
    <property type="entry name" value="Formate/glycerate dehydrogenase catalytic domain-like"/>
    <property type="match status" value="1"/>
</dbReference>
<dbReference type="EC" id="1.5.1.7" evidence="4 13"/>
<evidence type="ECO:0000256" key="7">
    <source>
        <dbReference type="ARBA" id="ARBA00023002"/>
    </source>
</evidence>
<dbReference type="FunCoup" id="A0A5C3PUA2">
    <property type="interactions" value="337"/>
</dbReference>
<comment type="catalytic activity">
    <reaction evidence="12 13">
        <text>L-saccharopine + NAD(+) + H2O = L-lysine + 2-oxoglutarate + NADH + H(+)</text>
        <dbReference type="Rhea" id="RHEA:12440"/>
        <dbReference type="ChEBI" id="CHEBI:15377"/>
        <dbReference type="ChEBI" id="CHEBI:15378"/>
        <dbReference type="ChEBI" id="CHEBI:16810"/>
        <dbReference type="ChEBI" id="CHEBI:32551"/>
        <dbReference type="ChEBI" id="CHEBI:57540"/>
        <dbReference type="ChEBI" id="CHEBI:57945"/>
        <dbReference type="ChEBI" id="CHEBI:57951"/>
        <dbReference type="EC" id="1.5.1.7"/>
    </reaction>
</comment>
<evidence type="ECO:0000256" key="16">
    <source>
        <dbReference type="PIRSR" id="PIRSR018250-4"/>
    </source>
</evidence>
<evidence type="ECO:0000256" key="10">
    <source>
        <dbReference type="ARBA" id="ARBA00023157"/>
    </source>
</evidence>
<keyword evidence="20" id="KW-1185">Reference proteome</keyword>
<name>A0A5C3PUA2_9APHY</name>
<dbReference type="EMBL" id="ML211021">
    <property type="protein sequence ID" value="TFK91378.1"/>
    <property type="molecule type" value="Genomic_DNA"/>
</dbReference>
<reference evidence="19 20" key="1">
    <citation type="journal article" date="2019" name="Nat. Ecol. Evol.">
        <title>Megaphylogeny resolves global patterns of mushroom evolution.</title>
        <authorList>
            <person name="Varga T."/>
            <person name="Krizsan K."/>
            <person name="Foldi C."/>
            <person name="Dima B."/>
            <person name="Sanchez-Garcia M."/>
            <person name="Sanchez-Ramirez S."/>
            <person name="Szollosi G.J."/>
            <person name="Szarkandi J.G."/>
            <person name="Papp V."/>
            <person name="Albert L."/>
            <person name="Andreopoulos W."/>
            <person name="Angelini C."/>
            <person name="Antonin V."/>
            <person name="Barry K.W."/>
            <person name="Bougher N.L."/>
            <person name="Buchanan P."/>
            <person name="Buyck B."/>
            <person name="Bense V."/>
            <person name="Catcheside P."/>
            <person name="Chovatia M."/>
            <person name="Cooper J."/>
            <person name="Damon W."/>
            <person name="Desjardin D."/>
            <person name="Finy P."/>
            <person name="Geml J."/>
            <person name="Haridas S."/>
            <person name="Hughes K."/>
            <person name="Justo A."/>
            <person name="Karasinski D."/>
            <person name="Kautmanova I."/>
            <person name="Kiss B."/>
            <person name="Kocsube S."/>
            <person name="Kotiranta H."/>
            <person name="LaButti K.M."/>
            <person name="Lechner B.E."/>
            <person name="Liimatainen K."/>
            <person name="Lipzen A."/>
            <person name="Lukacs Z."/>
            <person name="Mihaltcheva S."/>
            <person name="Morgado L.N."/>
            <person name="Niskanen T."/>
            <person name="Noordeloos M.E."/>
            <person name="Ohm R.A."/>
            <person name="Ortiz-Santana B."/>
            <person name="Ovrebo C."/>
            <person name="Racz N."/>
            <person name="Riley R."/>
            <person name="Savchenko A."/>
            <person name="Shiryaev A."/>
            <person name="Soop K."/>
            <person name="Spirin V."/>
            <person name="Szebenyi C."/>
            <person name="Tomsovsky M."/>
            <person name="Tulloss R.E."/>
            <person name="Uehling J."/>
            <person name="Grigoriev I.V."/>
            <person name="Vagvolgyi C."/>
            <person name="Papp T."/>
            <person name="Martin F.M."/>
            <person name="Miettinen O."/>
            <person name="Hibbett D.S."/>
            <person name="Nagy L.G."/>
        </authorList>
    </citation>
    <scope>NUCLEOTIDE SEQUENCE [LARGE SCALE GENOMIC DNA]</scope>
    <source>
        <strain evidence="19 20">HHB13444</strain>
    </source>
</reference>
<dbReference type="PANTHER" id="PTHR11133">
    <property type="entry name" value="SACCHAROPINE DEHYDROGENASE"/>
    <property type="match status" value="1"/>
</dbReference>
<evidence type="ECO:0000256" key="9">
    <source>
        <dbReference type="ARBA" id="ARBA00023154"/>
    </source>
</evidence>
<proteinExistence type="inferred from homology"/>
<feature type="binding site" evidence="15">
    <location>
        <position position="244"/>
    </location>
    <ligand>
        <name>NAD(+)</name>
        <dbReference type="ChEBI" id="CHEBI:57540"/>
    </ligand>
</feature>
<evidence type="ECO:0000256" key="1">
    <source>
        <dbReference type="ARBA" id="ARBA00004884"/>
    </source>
</evidence>
<evidence type="ECO:0000256" key="4">
    <source>
        <dbReference type="ARBA" id="ARBA00012847"/>
    </source>
</evidence>
<dbReference type="Gene3D" id="3.40.50.720">
    <property type="entry name" value="NAD(P)-binding Rossmann-like Domain"/>
    <property type="match status" value="1"/>
</dbReference>
<evidence type="ECO:0000259" key="17">
    <source>
        <dbReference type="SMART" id="SM01002"/>
    </source>
</evidence>
<dbReference type="AlphaFoldDB" id="A0A5C3PUA2"/>
<dbReference type="Pfam" id="PF05222">
    <property type="entry name" value="AlaDh_PNT_N"/>
    <property type="match status" value="1"/>
</dbReference>
<dbReference type="GO" id="GO:0004754">
    <property type="term" value="F:saccharopine dehydrogenase (NAD+, L-lysine-forming) activity"/>
    <property type="evidence" value="ECO:0007669"/>
    <property type="project" value="UniProtKB-EC"/>
</dbReference>
<evidence type="ECO:0000256" key="13">
    <source>
        <dbReference type="PIRNR" id="PIRNR018250"/>
    </source>
</evidence>
<dbReference type="STRING" id="1314778.A0A5C3PUA2"/>
<feature type="binding site" evidence="15">
    <location>
        <position position="224"/>
    </location>
    <ligand>
        <name>NAD(+)</name>
        <dbReference type="ChEBI" id="CHEBI:57540"/>
    </ligand>
</feature>
<feature type="binding site" evidence="15">
    <location>
        <position position="220"/>
    </location>
    <ligand>
        <name>NAD(+)</name>
        <dbReference type="ChEBI" id="CHEBI:57540"/>
    </ligand>
</feature>
<evidence type="ECO:0000256" key="2">
    <source>
        <dbReference type="ARBA" id="ARBA00005689"/>
    </source>
</evidence>
<dbReference type="SUPFAM" id="SSF51735">
    <property type="entry name" value="NAD(P)-binding Rossmann-fold domains"/>
    <property type="match status" value="1"/>
</dbReference>
<dbReference type="FunFam" id="3.40.50.720:FF:000217">
    <property type="entry name" value="Saccharopine dehydrogenase [NAD(+), L-lysine-forming]"/>
    <property type="match status" value="1"/>
</dbReference>
<dbReference type="UniPathway" id="UPA00033">
    <property type="reaction ID" value="UER00034"/>
</dbReference>
<evidence type="ECO:0000256" key="8">
    <source>
        <dbReference type="ARBA" id="ARBA00023027"/>
    </source>
</evidence>
<keyword evidence="10" id="KW-1015">Disulfide bond</keyword>
<feature type="active site" description="Proton acceptor" evidence="14">
    <location>
        <position position="77"/>
    </location>
</feature>
<evidence type="ECO:0000259" key="18">
    <source>
        <dbReference type="SMART" id="SM01003"/>
    </source>
</evidence>
<feature type="binding site" evidence="15">
    <location>
        <position position="130"/>
    </location>
    <ligand>
        <name>NAD(+)</name>
        <dbReference type="ChEBI" id="CHEBI:57540"/>
    </ligand>
</feature>
<dbReference type="CDD" id="cd12188">
    <property type="entry name" value="SDH"/>
    <property type="match status" value="1"/>
</dbReference>
<evidence type="ECO:0000313" key="20">
    <source>
        <dbReference type="Proteomes" id="UP000308197"/>
    </source>
</evidence>
<feature type="domain" description="Alanine dehydrogenase/pyridine nucleotide transhydrogenase N-terminal" evidence="18">
    <location>
        <begin position="7"/>
        <end position="142"/>
    </location>
</feature>
<comment type="similarity">
    <text evidence="2 13">Belongs to the AlaDH/PNT family.</text>
</comment>
<dbReference type="SMART" id="SM01002">
    <property type="entry name" value="AlaDh_PNT_C"/>
    <property type="match status" value="1"/>
</dbReference>
<evidence type="ECO:0000256" key="11">
    <source>
        <dbReference type="ARBA" id="ARBA00033228"/>
    </source>
</evidence>
<feature type="binding site" evidence="15">
    <location>
        <begin position="314"/>
        <end position="317"/>
    </location>
    <ligand>
        <name>NAD(+)</name>
        <dbReference type="ChEBI" id="CHEBI:57540"/>
    </ligand>
</feature>
<feature type="disulfide bond" evidence="16">
    <location>
        <begin position="198"/>
        <end position="242"/>
    </location>
</feature>
<feature type="binding site" evidence="15">
    <location>
        <position position="273"/>
    </location>
    <ligand>
        <name>NAD(+)</name>
        <dbReference type="ChEBI" id="CHEBI:57540"/>
    </ligand>
</feature>
<dbReference type="Proteomes" id="UP000308197">
    <property type="component" value="Unassembled WGS sequence"/>
</dbReference>
<dbReference type="InterPro" id="IPR051168">
    <property type="entry name" value="AASS"/>
</dbReference>
<keyword evidence="8 13" id="KW-0520">NAD</keyword>
<dbReference type="GO" id="GO:0005737">
    <property type="term" value="C:cytoplasm"/>
    <property type="evidence" value="ECO:0007669"/>
    <property type="project" value="TreeGrafter"/>
</dbReference>
<comment type="pathway">
    <text evidence="1 13">Amino-acid biosynthesis; L-lysine biosynthesis via AAA pathway; L-lysine from L-alpha-aminoadipate (fungal route): step 3/3.</text>
</comment>
<evidence type="ECO:0000256" key="15">
    <source>
        <dbReference type="PIRSR" id="PIRSR018250-3"/>
    </source>
</evidence>
<gene>
    <name evidence="19" type="ORF">K466DRAFT_596127</name>
</gene>
<organism evidence="19 20">
    <name type="scientific">Polyporus arcularius HHB13444</name>
    <dbReference type="NCBI Taxonomy" id="1314778"/>
    <lineage>
        <taxon>Eukaryota</taxon>
        <taxon>Fungi</taxon>
        <taxon>Dikarya</taxon>
        <taxon>Basidiomycota</taxon>
        <taxon>Agaricomycotina</taxon>
        <taxon>Agaricomycetes</taxon>
        <taxon>Polyporales</taxon>
        <taxon>Polyporaceae</taxon>
        <taxon>Polyporus</taxon>
    </lineage>
</organism>
<evidence type="ECO:0000256" key="3">
    <source>
        <dbReference type="ARBA" id="ARBA00011245"/>
    </source>
</evidence>
<sequence>MSARKLWLRCEKKEFERRTAITPTTAKQLIDAGFELFVERDNQRIFRDEEYEVAGCQLVENNSWPTAPLDIPIIGLKEFPASDDSPLSHAHIQFAHAYKQQAGWSKVLTRFHKGSGTLYDLEFLTDDQGRRVAAFGYHAGFAGAAVGALAFAEEKPGHPLSPLTPYEDEHALVEAVKKALGGTGKGLKVLVVGALGRCGRGAVDLFRKVGVDDDDILKWDMAETAKGGPFQEILDADIFVNCIYLSSPVPPFITEGQIAAAGRSRRLRVAVDVSCDTTNPHNPLPIYSVNTTFAKPTVPVEVGAGTPPLAMVSIDQLPSLLPRDASEQFSANLLPSLLELPNRKNARVWVEAEDLFRAKLAEAVKAEGLS</sequence>
<keyword evidence="9 13" id="KW-0457">Lysine biosynthesis</keyword>
<dbReference type="InParanoid" id="A0A5C3PUA2"/>
<feature type="domain" description="Alanine dehydrogenase/pyridine nucleotide transhydrogenase NAD(H)-binding" evidence="17">
    <location>
        <begin position="176"/>
        <end position="313"/>
    </location>
</feature>
<dbReference type="SMART" id="SM01003">
    <property type="entry name" value="AlaDh_PNT_N"/>
    <property type="match status" value="1"/>
</dbReference>
<keyword evidence="7 13" id="KW-0560">Oxidoreductase</keyword>
<feature type="active site" description="Proton donor" evidence="14">
    <location>
        <position position="96"/>
    </location>
</feature>
<comment type="subunit">
    <text evidence="3">Monomer.</text>
</comment>
<feature type="binding site" evidence="15">
    <location>
        <begin position="196"/>
        <end position="197"/>
    </location>
    <ligand>
        <name>NAD(+)</name>
        <dbReference type="ChEBI" id="CHEBI:57540"/>
    </ligand>
</feature>
<dbReference type="InterPro" id="IPR007698">
    <property type="entry name" value="AlaDH/PNT_NAD(H)-bd"/>
</dbReference>
<evidence type="ECO:0000256" key="12">
    <source>
        <dbReference type="ARBA" id="ARBA00047860"/>
    </source>
</evidence>
<dbReference type="PIRSF" id="PIRSF018250">
    <property type="entry name" value="Saccharopine_DH_Lys"/>
    <property type="match status" value="1"/>
</dbReference>